<keyword evidence="5 6" id="KW-0472">Membrane</keyword>
<evidence type="ECO:0000259" key="7">
    <source>
        <dbReference type="Pfam" id="PF00884"/>
    </source>
</evidence>
<dbReference type="PANTHER" id="PTHR47371:SF3">
    <property type="entry name" value="PHOSPHOGLYCEROL TRANSFERASE I"/>
    <property type="match status" value="1"/>
</dbReference>
<proteinExistence type="predicted"/>
<evidence type="ECO:0000256" key="1">
    <source>
        <dbReference type="ARBA" id="ARBA00004651"/>
    </source>
</evidence>
<dbReference type="AlphaFoldDB" id="A0A381NV19"/>
<keyword evidence="4 6" id="KW-1133">Transmembrane helix</keyword>
<dbReference type="InterPro" id="IPR050448">
    <property type="entry name" value="OpgB/LTA_synthase_biosynth"/>
</dbReference>
<dbReference type="PANTHER" id="PTHR47371">
    <property type="entry name" value="LIPOTEICHOIC ACID SYNTHASE"/>
    <property type="match status" value="1"/>
</dbReference>
<protein>
    <recommendedName>
        <fullName evidence="7">Sulfatase N-terminal domain-containing protein</fullName>
    </recommendedName>
</protein>
<dbReference type="CDD" id="cd16015">
    <property type="entry name" value="LTA_synthase"/>
    <property type="match status" value="1"/>
</dbReference>
<dbReference type="InterPro" id="IPR000917">
    <property type="entry name" value="Sulfatase_N"/>
</dbReference>
<evidence type="ECO:0000313" key="8">
    <source>
        <dbReference type="EMBL" id="SUZ58442.1"/>
    </source>
</evidence>
<dbReference type="EMBL" id="UINC01000620">
    <property type="protein sequence ID" value="SUZ58442.1"/>
    <property type="molecule type" value="Genomic_DNA"/>
</dbReference>
<evidence type="ECO:0000256" key="6">
    <source>
        <dbReference type="SAM" id="Phobius"/>
    </source>
</evidence>
<evidence type="ECO:0000256" key="3">
    <source>
        <dbReference type="ARBA" id="ARBA00022692"/>
    </source>
</evidence>
<dbReference type="GO" id="GO:0005886">
    <property type="term" value="C:plasma membrane"/>
    <property type="evidence" value="ECO:0007669"/>
    <property type="project" value="UniProtKB-SubCell"/>
</dbReference>
<organism evidence="8">
    <name type="scientific">marine metagenome</name>
    <dbReference type="NCBI Taxonomy" id="408172"/>
    <lineage>
        <taxon>unclassified sequences</taxon>
        <taxon>metagenomes</taxon>
        <taxon>ecological metagenomes</taxon>
    </lineage>
</organism>
<evidence type="ECO:0000256" key="4">
    <source>
        <dbReference type="ARBA" id="ARBA00022989"/>
    </source>
</evidence>
<accession>A0A381NV19</accession>
<reference evidence="8" key="1">
    <citation type="submission" date="2018-05" db="EMBL/GenBank/DDBJ databases">
        <authorList>
            <person name="Lanie J.A."/>
            <person name="Ng W.-L."/>
            <person name="Kazmierczak K.M."/>
            <person name="Andrzejewski T.M."/>
            <person name="Davidsen T.M."/>
            <person name="Wayne K.J."/>
            <person name="Tettelin H."/>
            <person name="Glass J.I."/>
            <person name="Rusch D."/>
            <person name="Podicherti R."/>
            <person name="Tsui H.-C.T."/>
            <person name="Winkler M.E."/>
        </authorList>
    </citation>
    <scope>NUCLEOTIDE SEQUENCE</scope>
</reference>
<keyword evidence="2" id="KW-1003">Cell membrane</keyword>
<comment type="subcellular location">
    <subcellularLocation>
        <location evidence="1">Cell membrane</location>
        <topology evidence="1">Multi-pass membrane protein</topology>
    </subcellularLocation>
</comment>
<feature type="domain" description="Sulfatase N-terminal" evidence="7">
    <location>
        <begin position="236"/>
        <end position="525"/>
    </location>
</feature>
<feature type="transmembrane region" description="Helical" evidence="6">
    <location>
        <begin position="136"/>
        <end position="154"/>
    </location>
</feature>
<dbReference type="InterPro" id="IPR017850">
    <property type="entry name" value="Alkaline_phosphatase_core_sf"/>
</dbReference>
<feature type="transmembrane region" description="Helical" evidence="6">
    <location>
        <begin position="47"/>
        <end position="69"/>
    </location>
</feature>
<evidence type="ECO:0000256" key="2">
    <source>
        <dbReference type="ARBA" id="ARBA00022475"/>
    </source>
</evidence>
<feature type="transmembrane region" description="Helical" evidence="6">
    <location>
        <begin position="96"/>
        <end position="116"/>
    </location>
</feature>
<dbReference type="Gene3D" id="3.40.720.10">
    <property type="entry name" value="Alkaline Phosphatase, subunit A"/>
    <property type="match status" value="1"/>
</dbReference>
<dbReference type="SUPFAM" id="SSF53649">
    <property type="entry name" value="Alkaline phosphatase-like"/>
    <property type="match status" value="1"/>
</dbReference>
<evidence type="ECO:0000256" key="5">
    <source>
        <dbReference type="ARBA" id="ARBA00023136"/>
    </source>
</evidence>
<sequence>MLFKALLIGIKFDLRLAVLLCFPQIILSVLPYINIANSTLNKNISKIYNYTSIIILLLFYSVDFGHYSYLGRRVDVSALRFLENPQISAQMIWESYPVLLILIFLSFVFFGFKLLFELSYTILLTNQNIISIRKKIFIISISGLIILFSLWGTFKQYPLRWSDAFFSNNPFISALGLNPLLYYNDTRRFAKDDYNLERTKQYYPQLSEYFSIKKPDSTELNYGRPFTSTTYSNQRSNIIIIFLESVGANRLSALGNPLNATPSLDQIIENGILFDQFYVPFIGTARSVFTMVTGIPDVARIKTSSRNPRINKQYSIINDFKDYEKHYIMGGSAGWANIRGFLQRNIHDLTITELDDLESPRLDVWGISDHDLFNESHQIFENIDKEKPFFAIIQTATNHRPYSIPKDVKEFHIQNLSKEKVNRAGFNSVDQYNAMRLLDHAIGEYFSYAKNSKYFENTIFFLFGDHGTSDPWAEHMPLSDYELSLRSYHVPLIIYGLGLKEKGVIRSDISMLPDLMPTVAGFADISYHNQTLGHDLMSLNDNQESYALIVGKDRGYPTIGIIGKQYYLTMYHDGTNIKLYDLQSLGSPNDIKGNHPDVTMHYSRLVQALYQTSKYMLYHNSELLQP</sequence>
<keyword evidence="3 6" id="KW-0812">Transmembrane</keyword>
<gene>
    <name evidence="8" type="ORF">METZ01_LOCUS11296</name>
</gene>
<name>A0A381NV19_9ZZZZ</name>
<dbReference type="Pfam" id="PF00884">
    <property type="entry name" value="Sulfatase"/>
    <property type="match status" value="1"/>
</dbReference>
<feature type="transmembrane region" description="Helical" evidence="6">
    <location>
        <begin position="16"/>
        <end position="35"/>
    </location>
</feature>